<reference evidence="1 2" key="1">
    <citation type="submission" date="2021-06" db="EMBL/GenBank/DDBJ databases">
        <title>Caerostris darwini draft genome.</title>
        <authorList>
            <person name="Kono N."/>
            <person name="Arakawa K."/>
        </authorList>
    </citation>
    <scope>NUCLEOTIDE SEQUENCE [LARGE SCALE GENOMIC DNA]</scope>
</reference>
<keyword evidence="2" id="KW-1185">Reference proteome</keyword>
<accession>A0AAV4S7K6</accession>
<dbReference type="Proteomes" id="UP001054837">
    <property type="component" value="Unassembled WGS sequence"/>
</dbReference>
<evidence type="ECO:0000313" key="1">
    <source>
        <dbReference type="EMBL" id="GIY27978.1"/>
    </source>
</evidence>
<evidence type="ECO:0000313" key="2">
    <source>
        <dbReference type="Proteomes" id="UP001054837"/>
    </source>
</evidence>
<protein>
    <submittedName>
        <fullName evidence="1">Uncharacterized protein</fullName>
    </submittedName>
</protein>
<name>A0AAV4S7K6_9ARAC</name>
<gene>
    <name evidence="1" type="ORF">CDAR_525931</name>
</gene>
<dbReference type="EMBL" id="BPLQ01007117">
    <property type="protein sequence ID" value="GIY27978.1"/>
    <property type="molecule type" value="Genomic_DNA"/>
</dbReference>
<dbReference type="AlphaFoldDB" id="A0AAV4S7K6"/>
<organism evidence="1 2">
    <name type="scientific">Caerostris darwini</name>
    <dbReference type="NCBI Taxonomy" id="1538125"/>
    <lineage>
        <taxon>Eukaryota</taxon>
        <taxon>Metazoa</taxon>
        <taxon>Ecdysozoa</taxon>
        <taxon>Arthropoda</taxon>
        <taxon>Chelicerata</taxon>
        <taxon>Arachnida</taxon>
        <taxon>Araneae</taxon>
        <taxon>Araneomorphae</taxon>
        <taxon>Entelegynae</taxon>
        <taxon>Araneoidea</taxon>
        <taxon>Araneidae</taxon>
        <taxon>Caerostris</taxon>
    </lineage>
</organism>
<proteinExistence type="predicted"/>
<comment type="caution">
    <text evidence="1">The sequence shown here is derived from an EMBL/GenBank/DDBJ whole genome shotgun (WGS) entry which is preliminary data.</text>
</comment>
<sequence length="86" mass="9919">MSRIYYEHTTSSSFRTNSNSQFLPLSKQVYPDDPHRILRSPDRPLKRPSSLGSDPCLFYEAKEKKRALGNLNAAFRCRLCKGVTLR</sequence>